<protein>
    <submittedName>
        <fullName evidence="6">GntR family transcriptional regulator</fullName>
    </submittedName>
</protein>
<dbReference type="Proteomes" id="UP000471672">
    <property type="component" value="Unassembled WGS sequence"/>
</dbReference>
<organism evidence="6 7">
    <name type="scientific">Cellulosimicrobium composti</name>
    <dbReference type="NCBI Taxonomy" id="2672572"/>
    <lineage>
        <taxon>Bacteria</taxon>
        <taxon>Bacillati</taxon>
        <taxon>Actinomycetota</taxon>
        <taxon>Actinomycetes</taxon>
        <taxon>Micrococcales</taxon>
        <taxon>Promicromonosporaceae</taxon>
        <taxon>Cellulosimicrobium</taxon>
    </lineage>
</organism>
<evidence type="ECO:0000259" key="5">
    <source>
        <dbReference type="PROSITE" id="PS50949"/>
    </source>
</evidence>
<dbReference type="Gene3D" id="1.20.120.530">
    <property type="entry name" value="GntR ligand-binding domain-like"/>
    <property type="match status" value="1"/>
</dbReference>
<name>A0ABX0BFW8_9MICO</name>
<dbReference type="Pfam" id="PF07729">
    <property type="entry name" value="FCD"/>
    <property type="match status" value="1"/>
</dbReference>
<dbReference type="InterPro" id="IPR036388">
    <property type="entry name" value="WH-like_DNA-bd_sf"/>
</dbReference>
<keyword evidence="2" id="KW-0238">DNA-binding</keyword>
<dbReference type="CDD" id="cd07377">
    <property type="entry name" value="WHTH_GntR"/>
    <property type="match status" value="1"/>
</dbReference>
<dbReference type="PANTHER" id="PTHR43537:SF5">
    <property type="entry name" value="UXU OPERON TRANSCRIPTIONAL REGULATOR"/>
    <property type="match status" value="1"/>
</dbReference>
<keyword evidence="3" id="KW-0804">Transcription</keyword>
<evidence type="ECO:0000256" key="1">
    <source>
        <dbReference type="ARBA" id="ARBA00023015"/>
    </source>
</evidence>
<dbReference type="PANTHER" id="PTHR43537">
    <property type="entry name" value="TRANSCRIPTIONAL REGULATOR, GNTR FAMILY"/>
    <property type="match status" value="1"/>
</dbReference>
<keyword evidence="1" id="KW-0805">Transcription regulation</keyword>
<evidence type="ECO:0000256" key="2">
    <source>
        <dbReference type="ARBA" id="ARBA00023125"/>
    </source>
</evidence>
<dbReference type="EMBL" id="JAAFAN010000030">
    <property type="protein sequence ID" value="NDO89854.1"/>
    <property type="molecule type" value="Genomic_DNA"/>
</dbReference>
<accession>A0ABX0BFW8</accession>
<evidence type="ECO:0000313" key="6">
    <source>
        <dbReference type="EMBL" id="NDO89854.1"/>
    </source>
</evidence>
<dbReference type="PROSITE" id="PS50949">
    <property type="entry name" value="HTH_GNTR"/>
    <property type="match status" value="1"/>
</dbReference>
<keyword evidence="7" id="KW-1185">Reference proteome</keyword>
<dbReference type="InterPro" id="IPR008920">
    <property type="entry name" value="TF_FadR/GntR_C"/>
</dbReference>
<dbReference type="SMART" id="SM00895">
    <property type="entry name" value="FCD"/>
    <property type="match status" value="1"/>
</dbReference>
<feature type="domain" description="HTH gntR-type" evidence="5">
    <location>
        <begin position="77"/>
        <end position="144"/>
    </location>
</feature>
<proteinExistence type="predicted"/>
<dbReference type="InterPro" id="IPR036390">
    <property type="entry name" value="WH_DNA-bd_sf"/>
</dbReference>
<dbReference type="SUPFAM" id="SSF48008">
    <property type="entry name" value="GntR ligand-binding domain-like"/>
    <property type="match status" value="1"/>
</dbReference>
<dbReference type="SMART" id="SM00345">
    <property type="entry name" value="HTH_GNTR"/>
    <property type="match status" value="1"/>
</dbReference>
<dbReference type="InterPro" id="IPR000524">
    <property type="entry name" value="Tscrpt_reg_HTH_GntR"/>
</dbReference>
<reference evidence="6 7" key="1">
    <citation type="journal article" date="2021" name="Arch. Microbiol.">
        <title>Cellulosimicrobium fucosivorans sp. nov., isolated from San Elijo Lagoon, contains a fucose metabolic pathway linked to carotenoid production.</title>
        <authorList>
            <person name="Aviles F.A."/>
            <person name="Kyndt J.A."/>
        </authorList>
    </citation>
    <scope>NUCLEOTIDE SEQUENCE [LARGE SCALE GENOMIC DNA]</scope>
    <source>
        <strain evidence="6 7">SE3</strain>
    </source>
</reference>
<comment type="caution">
    <text evidence="6">The sequence shown here is derived from an EMBL/GenBank/DDBJ whole genome shotgun (WGS) entry which is preliminary data.</text>
</comment>
<feature type="region of interest" description="Disordered" evidence="4">
    <location>
        <begin position="39"/>
        <end position="78"/>
    </location>
</feature>
<sequence>MWSFRGRRWSRHVHSFRYDRIRSDRSRSWSSGTVGVNRFCDSTHEGSPHEVDAAVTDERDERTDEDRPEASARKARRRPADKVYDTLLTQLMSQRIEPGSRVTVDALARELGVSQTPIRAALNRLEADDLVVRVPNAGYRIPPQITRERFEDMLEARLLLEPAAARRAAERASAKQLARLRAVLDEMAALSDGHTAYGEFGLLDAAFHDVVATSGGNRVIREALARMHAHVHLFRLVYDAQVTDLATHEHEDVLAAIAARDPDAAAYAMRRHILLSGDRIRRLFETGPEGEGAAGVDGSGVAVNPD</sequence>
<gene>
    <name evidence="6" type="ORF">GYH36_10305</name>
</gene>
<feature type="compositionally biased region" description="Basic and acidic residues" evidence="4">
    <location>
        <begin position="41"/>
        <end position="78"/>
    </location>
</feature>
<evidence type="ECO:0000256" key="4">
    <source>
        <dbReference type="SAM" id="MobiDB-lite"/>
    </source>
</evidence>
<dbReference type="InterPro" id="IPR011711">
    <property type="entry name" value="GntR_C"/>
</dbReference>
<evidence type="ECO:0000313" key="7">
    <source>
        <dbReference type="Proteomes" id="UP000471672"/>
    </source>
</evidence>
<dbReference type="Pfam" id="PF00392">
    <property type="entry name" value="GntR"/>
    <property type="match status" value="1"/>
</dbReference>
<dbReference type="SUPFAM" id="SSF46785">
    <property type="entry name" value="Winged helix' DNA-binding domain"/>
    <property type="match status" value="1"/>
</dbReference>
<evidence type="ECO:0000256" key="3">
    <source>
        <dbReference type="ARBA" id="ARBA00023163"/>
    </source>
</evidence>
<dbReference type="Gene3D" id="1.10.10.10">
    <property type="entry name" value="Winged helix-like DNA-binding domain superfamily/Winged helix DNA-binding domain"/>
    <property type="match status" value="1"/>
</dbReference>